<protein>
    <submittedName>
        <fullName evidence="1">ABC-type transport system periplasmic component</fullName>
    </submittedName>
</protein>
<dbReference type="InterPro" id="IPR007487">
    <property type="entry name" value="ABC_transpt-TYRBP-like"/>
</dbReference>
<organism evidence="1 2">
    <name type="scientific">Desulfotignum phosphitoxidans DSM 13687</name>
    <dbReference type="NCBI Taxonomy" id="1286635"/>
    <lineage>
        <taxon>Bacteria</taxon>
        <taxon>Pseudomonadati</taxon>
        <taxon>Thermodesulfobacteriota</taxon>
        <taxon>Desulfobacteria</taxon>
        <taxon>Desulfobacterales</taxon>
        <taxon>Desulfobacteraceae</taxon>
        <taxon>Desulfotignum</taxon>
    </lineage>
</organism>
<dbReference type="PANTHER" id="PTHR35271:SF1">
    <property type="entry name" value="ABC TRANSPORTER, SUBSTRATE-BINDING LIPOPROTEIN"/>
    <property type="match status" value="1"/>
</dbReference>
<accession>S0FR62</accession>
<dbReference type="RefSeq" id="WP_006968839.1">
    <property type="nucleotide sequence ID" value="NZ_APJX01000023.1"/>
</dbReference>
<comment type="caution">
    <text evidence="1">The sequence shown here is derived from an EMBL/GenBank/DDBJ whole genome shotgun (WGS) entry which is preliminary data.</text>
</comment>
<dbReference type="PANTHER" id="PTHR35271">
    <property type="entry name" value="ABC TRANSPORTER, SUBSTRATE-BINDING LIPOPROTEIN-RELATED"/>
    <property type="match status" value="1"/>
</dbReference>
<name>S0FR62_9BACT</name>
<evidence type="ECO:0000313" key="1">
    <source>
        <dbReference type="EMBL" id="EMS77175.1"/>
    </source>
</evidence>
<keyword evidence="2" id="KW-1185">Reference proteome</keyword>
<dbReference type="OrthoDB" id="9776955at2"/>
<sequence>MVFRNIKPNKFLFQFVFIVICIPLLLSMGNTPKEKVARKSKLIGVATFTDHIILNTIRDSFLAEMKVLGYTQENGWQFVVKSANAQPSQAAVVADELLNLNPVTIVSISTPSTKPVFEKNGGRIPHLYSAVSFPASIGITDNSKNTTGLSDGVDFPGSFNLVQEMVPGLKRLGMVYSHEPNAVTSKDQILGLCKKNNVTFIGQAVSSRDEVKTSIQDIATNRPDAIFVGADSVAVDQAPAIIEVATRAKIPVFAVDEGTVKLGAYAALSVNYVKMGKKTAQVLDEIIKKNSADNMPGIEYLGEDIVVNTKAAENIGKPIPEYFIAKAYKIYKE</sequence>
<reference evidence="1 2" key="1">
    <citation type="journal article" date="2013" name="Genome Announc.">
        <title>Draft Genome Sequence of Desulfotignum phosphitoxidans DSM 13687 Strain FiPS-3.</title>
        <authorList>
            <person name="Poehlein A."/>
            <person name="Daniel R."/>
            <person name="Simeonova D.D."/>
        </authorList>
    </citation>
    <scope>NUCLEOTIDE SEQUENCE [LARGE SCALE GENOMIC DNA]</scope>
    <source>
        <strain evidence="1 2">DSM 13687</strain>
    </source>
</reference>
<dbReference type="CDD" id="cd06325">
    <property type="entry name" value="PBP1_ABC_unchar_transporter"/>
    <property type="match status" value="1"/>
</dbReference>
<dbReference type="EMBL" id="APJX01000023">
    <property type="protein sequence ID" value="EMS77175.1"/>
    <property type="molecule type" value="Genomic_DNA"/>
</dbReference>
<gene>
    <name evidence="1" type="ORF">Dpo_24c00060</name>
</gene>
<dbReference type="Gene3D" id="3.40.50.2300">
    <property type="match status" value="2"/>
</dbReference>
<dbReference type="Proteomes" id="UP000014216">
    <property type="component" value="Unassembled WGS sequence"/>
</dbReference>
<dbReference type="AlphaFoldDB" id="S0FR62"/>
<evidence type="ECO:0000313" key="2">
    <source>
        <dbReference type="Proteomes" id="UP000014216"/>
    </source>
</evidence>
<proteinExistence type="predicted"/>
<dbReference type="InterPro" id="IPR028082">
    <property type="entry name" value="Peripla_BP_I"/>
</dbReference>
<dbReference type="Pfam" id="PF04392">
    <property type="entry name" value="ABC_sub_bind"/>
    <property type="match status" value="1"/>
</dbReference>
<dbReference type="SUPFAM" id="SSF53822">
    <property type="entry name" value="Periplasmic binding protein-like I"/>
    <property type="match status" value="2"/>
</dbReference>